<keyword evidence="3" id="KW-0349">Heme</keyword>
<evidence type="ECO:0000256" key="1">
    <source>
        <dbReference type="ARBA" id="ARBA00001971"/>
    </source>
</evidence>
<dbReference type="OrthoDB" id="9801155at2"/>
<organism evidence="4 5">
    <name type="scientific">Methyloligella halotolerans</name>
    <dbReference type="NCBI Taxonomy" id="1177755"/>
    <lineage>
        <taxon>Bacteria</taxon>
        <taxon>Pseudomonadati</taxon>
        <taxon>Pseudomonadota</taxon>
        <taxon>Alphaproteobacteria</taxon>
        <taxon>Hyphomicrobiales</taxon>
        <taxon>Hyphomicrobiaceae</taxon>
        <taxon>Methyloligella</taxon>
    </lineage>
</organism>
<evidence type="ECO:0000313" key="4">
    <source>
        <dbReference type="EMBL" id="ODA67370.1"/>
    </source>
</evidence>
<evidence type="ECO:0000313" key="5">
    <source>
        <dbReference type="Proteomes" id="UP000095087"/>
    </source>
</evidence>
<dbReference type="InterPro" id="IPR001128">
    <property type="entry name" value="Cyt_P450"/>
</dbReference>
<keyword evidence="3" id="KW-0479">Metal-binding</keyword>
<comment type="caution">
    <text evidence="4">The sequence shown here is derived from an EMBL/GenBank/DDBJ whole genome shotgun (WGS) entry which is preliminary data.</text>
</comment>
<dbReference type="STRING" id="1177755.A7A08_01402"/>
<dbReference type="PRINTS" id="PR00385">
    <property type="entry name" value="P450"/>
</dbReference>
<dbReference type="EC" id="1.14.-.-" evidence="4"/>
<dbReference type="GO" id="GO:0016705">
    <property type="term" value="F:oxidoreductase activity, acting on paired donors, with incorporation or reduction of molecular oxygen"/>
    <property type="evidence" value="ECO:0007669"/>
    <property type="project" value="InterPro"/>
</dbReference>
<evidence type="ECO:0000256" key="2">
    <source>
        <dbReference type="ARBA" id="ARBA00010617"/>
    </source>
</evidence>
<dbReference type="GO" id="GO:0005506">
    <property type="term" value="F:iron ion binding"/>
    <property type="evidence" value="ECO:0007669"/>
    <property type="project" value="InterPro"/>
</dbReference>
<evidence type="ECO:0000256" key="3">
    <source>
        <dbReference type="RuleBase" id="RU000461"/>
    </source>
</evidence>
<dbReference type="AlphaFoldDB" id="A0A1E2RYY7"/>
<dbReference type="InterPro" id="IPR017972">
    <property type="entry name" value="Cyt_P450_CS"/>
</dbReference>
<comment type="cofactor">
    <cofactor evidence="1">
        <name>heme</name>
        <dbReference type="ChEBI" id="CHEBI:30413"/>
    </cofactor>
</comment>
<proteinExistence type="inferred from homology"/>
<keyword evidence="3 4" id="KW-0560">Oxidoreductase</keyword>
<dbReference type="EMBL" id="MASI01000003">
    <property type="protein sequence ID" value="ODA67370.1"/>
    <property type="molecule type" value="Genomic_DNA"/>
</dbReference>
<dbReference type="Gene3D" id="1.10.630.10">
    <property type="entry name" value="Cytochrome P450"/>
    <property type="match status" value="1"/>
</dbReference>
<name>A0A1E2RYY7_9HYPH</name>
<dbReference type="PANTHER" id="PTHR46696">
    <property type="entry name" value="P450, PUTATIVE (EUROFUNG)-RELATED"/>
    <property type="match status" value="1"/>
</dbReference>
<dbReference type="GO" id="GO:0020037">
    <property type="term" value="F:heme binding"/>
    <property type="evidence" value="ECO:0007669"/>
    <property type="project" value="InterPro"/>
</dbReference>
<protein>
    <submittedName>
        <fullName evidence="4">Cytochrome P450-pinF1, plant-inducible</fullName>
        <ecNumber evidence="4">1.14.-.-</ecNumber>
    </submittedName>
</protein>
<accession>A0A1E2RYY7</accession>
<dbReference type="Proteomes" id="UP000095087">
    <property type="component" value="Unassembled WGS sequence"/>
</dbReference>
<keyword evidence="3" id="KW-0503">Monooxygenase</keyword>
<keyword evidence="3" id="KW-0408">Iron</keyword>
<gene>
    <name evidence="4" type="ORF">A7A08_01402</name>
</gene>
<reference evidence="4 5" key="1">
    <citation type="submission" date="2016-07" db="EMBL/GenBank/DDBJ databases">
        <title>Draft genome sequence of Methyloligella halotolerans C2T (VKM B-2706T=CCUG 61687T=DSM 25045T), a halotolerant polyhydroxybutyrate accumulating methylotroph.</title>
        <authorList>
            <person name="Vasilenko O.V."/>
            <person name="Doronina N.V."/>
            <person name="Poroshina M.N."/>
            <person name="Tarlachkov S.V."/>
            <person name="Trotsenko Y.A."/>
        </authorList>
    </citation>
    <scope>NUCLEOTIDE SEQUENCE [LARGE SCALE GENOMIC DNA]</scope>
    <source>
        <strain evidence="4 5">VKM B-2706</strain>
    </source>
</reference>
<keyword evidence="5" id="KW-1185">Reference proteome</keyword>
<comment type="similarity">
    <text evidence="2 3">Belongs to the cytochrome P450 family.</text>
</comment>
<dbReference type="InterPro" id="IPR036396">
    <property type="entry name" value="Cyt_P450_sf"/>
</dbReference>
<dbReference type="SUPFAM" id="SSF48264">
    <property type="entry name" value="Cytochrome P450"/>
    <property type="match status" value="1"/>
</dbReference>
<sequence length="414" mass="46100">MSELADTMTQAAPIAIEAPLVDPDWLLADPHTRFAELRRDHAVIRISDQSYWALRANDVLSLLKDDQTVQLEGRDYVGFHQIPDGAMARFLRDMALFSNGKNHRAKRGPFARTFSHHAILGMQDRIRSVARSIVADLPRGESFDFVERMCGRVPSEMIAAILGLPVSGAAYFAPRIYAIADGIASIYPIDKHDRIETGASEVFAYVEEEMSSRLTAPKDDLLSRLVADWNETRTIEFSNLVHQVIAFMLGGSDTTRAAFAIAVSLLRQRPDDWAALRADPSMIPGAIAESLRFEPSVGHLPRFTVAEMQIGEARVPAGVPLQLSTMSAMRDPDLYDRPDEFLIRRTDHPRLHLIFGLGPHRCIGDLLARLEMEESLRALLEAAPDLEIDVAPQMIGFGGIRKITEMRVHIPSSM</sequence>
<dbReference type="PRINTS" id="PR00359">
    <property type="entry name" value="BP450"/>
</dbReference>
<dbReference type="GO" id="GO:0004497">
    <property type="term" value="F:monooxygenase activity"/>
    <property type="evidence" value="ECO:0007669"/>
    <property type="project" value="UniProtKB-KW"/>
</dbReference>
<dbReference type="PROSITE" id="PS00086">
    <property type="entry name" value="CYTOCHROME_P450"/>
    <property type="match status" value="1"/>
</dbReference>
<dbReference type="PANTHER" id="PTHR46696:SF1">
    <property type="entry name" value="CYTOCHROME P450 YJIB-RELATED"/>
    <property type="match status" value="1"/>
</dbReference>
<dbReference type="InterPro" id="IPR002397">
    <property type="entry name" value="Cyt_P450_B"/>
</dbReference>
<dbReference type="Pfam" id="PF00067">
    <property type="entry name" value="p450"/>
    <property type="match status" value="1"/>
</dbReference>